<name>A0A5B0BLU2_9ACTN</name>
<feature type="region of interest" description="Disordered" evidence="1">
    <location>
        <begin position="1"/>
        <end position="22"/>
    </location>
</feature>
<feature type="transmembrane region" description="Helical" evidence="2">
    <location>
        <begin position="68"/>
        <end position="86"/>
    </location>
</feature>
<dbReference type="OrthoDB" id="4229891at2"/>
<proteinExistence type="predicted"/>
<keyword evidence="2" id="KW-0812">Transmembrane</keyword>
<protein>
    <submittedName>
        <fullName evidence="3">Uncharacterized protein</fullName>
    </submittedName>
</protein>
<feature type="compositionally biased region" description="Low complexity" evidence="1">
    <location>
        <begin position="1"/>
        <end position="17"/>
    </location>
</feature>
<keyword evidence="4" id="KW-1185">Reference proteome</keyword>
<organism evidence="3 4">
    <name type="scientific">Streptomyces apricus</name>
    <dbReference type="NCBI Taxonomy" id="1828112"/>
    <lineage>
        <taxon>Bacteria</taxon>
        <taxon>Bacillati</taxon>
        <taxon>Actinomycetota</taxon>
        <taxon>Actinomycetes</taxon>
        <taxon>Kitasatosporales</taxon>
        <taxon>Streptomycetaceae</taxon>
        <taxon>Streptomyces</taxon>
    </lineage>
</organism>
<evidence type="ECO:0000313" key="4">
    <source>
        <dbReference type="Proteomes" id="UP000324965"/>
    </source>
</evidence>
<evidence type="ECO:0000256" key="1">
    <source>
        <dbReference type="SAM" id="MobiDB-lite"/>
    </source>
</evidence>
<sequence>MARLSWTSSPPRSSRSSRSSRRHTVRRLRAEGLYGPRFRDVLPGFTGAAAVVCATVAGLVAAYRAVGILAPVIGVCLLALVVAVGIRRRRPDARRRRGRYTADELRELDIHGLALAVARMLRRDGWRVRLLPAPDRPRLYARDAAGRQLDVVFRPVAEPLPDEGLPDPRTGERATGPRRQLVVHRGTFRERDVRWALRQGDTGLLDGPALERWARGVRLHDLLAPGLWDDTPTD</sequence>
<reference evidence="3 4" key="1">
    <citation type="submission" date="2019-05" db="EMBL/GenBank/DDBJ databases">
        <authorList>
            <person name="Hariharan J."/>
            <person name="Choudoir M.J."/>
            <person name="Diebold P."/>
            <person name="Panke-Buisse K."/>
            <person name="Buckley D.H."/>
        </authorList>
    </citation>
    <scope>NUCLEOTIDE SEQUENCE [LARGE SCALE GENOMIC DNA]</scope>
    <source>
        <strain evidence="3 4">SUN51</strain>
    </source>
</reference>
<accession>A0A5B0BLU2</accession>
<feature type="transmembrane region" description="Helical" evidence="2">
    <location>
        <begin position="41"/>
        <end position="62"/>
    </location>
</feature>
<gene>
    <name evidence="3" type="ORF">FGF04_03860</name>
</gene>
<keyword evidence="2" id="KW-0472">Membrane</keyword>
<dbReference type="AlphaFoldDB" id="A0A5B0BLU2"/>
<evidence type="ECO:0000313" key="3">
    <source>
        <dbReference type="EMBL" id="KAA0942222.1"/>
    </source>
</evidence>
<comment type="caution">
    <text evidence="3">The sequence shown here is derived from an EMBL/GenBank/DDBJ whole genome shotgun (WGS) entry which is preliminary data.</text>
</comment>
<evidence type="ECO:0000256" key="2">
    <source>
        <dbReference type="SAM" id="Phobius"/>
    </source>
</evidence>
<dbReference type="Proteomes" id="UP000324965">
    <property type="component" value="Unassembled WGS sequence"/>
</dbReference>
<keyword evidence="2" id="KW-1133">Transmembrane helix</keyword>
<dbReference type="EMBL" id="VDFC01000010">
    <property type="protein sequence ID" value="KAA0942222.1"/>
    <property type="molecule type" value="Genomic_DNA"/>
</dbReference>